<keyword evidence="3" id="KW-1185">Reference proteome</keyword>
<dbReference type="EMBL" id="BTSX01000003">
    <property type="protein sequence ID" value="GMS90221.1"/>
    <property type="molecule type" value="Genomic_DNA"/>
</dbReference>
<feature type="non-terminal residue" evidence="2">
    <location>
        <position position="119"/>
    </location>
</feature>
<dbReference type="Proteomes" id="UP001432027">
    <property type="component" value="Unassembled WGS sequence"/>
</dbReference>
<evidence type="ECO:0008006" key="4">
    <source>
        <dbReference type="Google" id="ProtNLM"/>
    </source>
</evidence>
<evidence type="ECO:0000256" key="1">
    <source>
        <dbReference type="SAM" id="MobiDB-lite"/>
    </source>
</evidence>
<feature type="region of interest" description="Disordered" evidence="1">
    <location>
        <begin position="99"/>
        <end position="119"/>
    </location>
</feature>
<proteinExistence type="predicted"/>
<evidence type="ECO:0000313" key="3">
    <source>
        <dbReference type="Proteomes" id="UP001432027"/>
    </source>
</evidence>
<dbReference type="AlphaFoldDB" id="A0AAV5T3Q5"/>
<feature type="non-terminal residue" evidence="2">
    <location>
        <position position="1"/>
    </location>
</feature>
<organism evidence="2 3">
    <name type="scientific">Pristionchus entomophagus</name>
    <dbReference type="NCBI Taxonomy" id="358040"/>
    <lineage>
        <taxon>Eukaryota</taxon>
        <taxon>Metazoa</taxon>
        <taxon>Ecdysozoa</taxon>
        <taxon>Nematoda</taxon>
        <taxon>Chromadorea</taxon>
        <taxon>Rhabditida</taxon>
        <taxon>Rhabditina</taxon>
        <taxon>Diplogasteromorpha</taxon>
        <taxon>Diplogasteroidea</taxon>
        <taxon>Neodiplogasteridae</taxon>
        <taxon>Pristionchus</taxon>
    </lineage>
</organism>
<reference evidence="2" key="1">
    <citation type="submission" date="2023-10" db="EMBL/GenBank/DDBJ databases">
        <title>Genome assembly of Pristionchus species.</title>
        <authorList>
            <person name="Yoshida K."/>
            <person name="Sommer R.J."/>
        </authorList>
    </citation>
    <scope>NUCLEOTIDE SEQUENCE</scope>
    <source>
        <strain evidence="2">RS0144</strain>
    </source>
</reference>
<comment type="caution">
    <text evidence="2">The sequence shown here is derived from an EMBL/GenBank/DDBJ whole genome shotgun (WGS) entry which is preliminary data.</text>
</comment>
<sequence>NTIHAQVEAAVRGVYAADGMYWIAESLLYTIVFGTPEKSLTQICGEPEFASNEYGKCVCKMDTGFSFCIYKVFAQFFKDAEYIKCDGGAAAAVYVAEKKPTSPPPTLAHSGSGSGSAAA</sequence>
<accession>A0AAV5T3Q5</accession>
<protein>
    <recommendedName>
        <fullName evidence="4">Ground-like domain-containing protein</fullName>
    </recommendedName>
</protein>
<evidence type="ECO:0000313" key="2">
    <source>
        <dbReference type="EMBL" id="GMS90221.1"/>
    </source>
</evidence>
<gene>
    <name evidence="2" type="ORF">PENTCL1PPCAC_12396</name>
</gene>
<name>A0AAV5T3Q5_9BILA</name>